<evidence type="ECO:0000313" key="3">
    <source>
        <dbReference type="EMBL" id="CAB1437156.1"/>
    </source>
</evidence>
<dbReference type="PANTHER" id="PTHR10316:SF27">
    <property type="entry name" value="MEMBRANE-ASSOCIATED GUANYLATE KINASE, WW AND PDZ DOMAIN-CONTAINING PROTEIN 2"/>
    <property type="match status" value="1"/>
</dbReference>
<feature type="region of interest" description="Disordered" evidence="1">
    <location>
        <begin position="175"/>
        <end position="417"/>
    </location>
</feature>
<protein>
    <recommendedName>
        <fullName evidence="2">PDZ domain-containing protein</fullName>
    </recommendedName>
</protein>
<gene>
    <name evidence="3" type="ORF">PLEPLA_LOCUS25189</name>
</gene>
<accession>A0A9N7UUU3</accession>
<feature type="compositionally biased region" description="Basic and acidic residues" evidence="1">
    <location>
        <begin position="1"/>
        <end position="20"/>
    </location>
</feature>
<dbReference type="Gene3D" id="2.30.42.10">
    <property type="match status" value="1"/>
</dbReference>
<dbReference type="GO" id="GO:0070699">
    <property type="term" value="F:type II activin receptor binding"/>
    <property type="evidence" value="ECO:0007669"/>
    <property type="project" value="TreeGrafter"/>
</dbReference>
<dbReference type="GO" id="GO:0046332">
    <property type="term" value="F:SMAD binding"/>
    <property type="evidence" value="ECO:0007669"/>
    <property type="project" value="TreeGrafter"/>
</dbReference>
<dbReference type="Pfam" id="PF00595">
    <property type="entry name" value="PDZ"/>
    <property type="match status" value="1"/>
</dbReference>
<dbReference type="Proteomes" id="UP001153269">
    <property type="component" value="Unassembled WGS sequence"/>
</dbReference>
<keyword evidence="4" id="KW-1185">Reference proteome</keyword>
<name>A0A9N7UUU3_PLEPL</name>
<dbReference type="GO" id="GO:0030159">
    <property type="term" value="F:signaling receptor complex adaptor activity"/>
    <property type="evidence" value="ECO:0007669"/>
    <property type="project" value="TreeGrafter"/>
</dbReference>
<organism evidence="3 4">
    <name type="scientific">Pleuronectes platessa</name>
    <name type="common">European plaice</name>
    <dbReference type="NCBI Taxonomy" id="8262"/>
    <lineage>
        <taxon>Eukaryota</taxon>
        <taxon>Metazoa</taxon>
        <taxon>Chordata</taxon>
        <taxon>Craniata</taxon>
        <taxon>Vertebrata</taxon>
        <taxon>Euteleostomi</taxon>
        <taxon>Actinopterygii</taxon>
        <taxon>Neopterygii</taxon>
        <taxon>Teleostei</taxon>
        <taxon>Neoteleostei</taxon>
        <taxon>Acanthomorphata</taxon>
        <taxon>Carangaria</taxon>
        <taxon>Pleuronectiformes</taxon>
        <taxon>Pleuronectoidei</taxon>
        <taxon>Pleuronectidae</taxon>
        <taxon>Pleuronectes</taxon>
    </lineage>
</organism>
<dbReference type="GO" id="GO:0007165">
    <property type="term" value="P:signal transduction"/>
    <property type="evidence" value="ECO:0007669"/>
    <property type="project" value="TreeGrafter"/>
</dbReference>
<proteinExistence type="predicted"/>
<evidence type="ECO:0000256" key="1">
    <source>
        <dbReference type="SAM" id="MobiDB-lite"/>
    </source>
</evidence>
<dbReference type="AlphaFoldDB" id="A0A9N7UUU3"/>
<feature type="region of interest" description="Disordered" evidence="1">
    <location>
        <begin position="1"/>
        <end position="47"/>
    </location>
</feature>
<dbReference type="GO" id="GO:0043113">
    <property type="term" value="P:receptor clustering"/>
    <property type="evidence" value="ECO:0007669"/>
    <property type="project" value="TreeGrafter"/>
</dbReference>
<evidence type="ECO:0000259" key="2">
    <source>
        <dbReference type="PROSITE" id="PS50106"/>
    </source>
</evidence>
<dbReference type="EMBL" id="CADEAL010001990">
    <property type="protein sequence ID" value="CAB1437156.1"/>
    <property type="molecule type" value="Genomic_DNA"/>
</dbReference>
<feature type="compositionally biased region" description="Basic and acidic residues" evidence="1">
    <location>
        <begin position="354"/>
        <end position="366"/>
    </location>
</feature>
<dbReference type="SUPFAM" id="SSF50156">
    <property type="entry name" value="PDZ domain-like"/>
    <property type="match status" value="1"/>
</dbReference>
<feature type="compositionally biased region" description="Basic and acidic residues" evidence="1">
    <location>
        <begin position="225"/>
        <end position="240"/>
    </location>
</feature>
<dbReference type="PANTHER" id="PTHR10316">
    <property type="entry name" value="MEMBRANE ASSOCIATED GUANYLATE KINASE-RELATED"/>
    <property type="match status" value="1"/>
</dbReference>
<dbReference type="PROSITE" id="PS50106">
    <property type="entry name" value="PDZ"/>
    <property type="match status" value="1"/>
</dbReference>
<feature type="compositionally biased region" description="Polar residues" evidence="1">
    <location>
        <begin position="322"/>
        <end position="335"/>
    </location>
</feature>
<feature type="domain" description="PDZ" evidence="2">
    <location>
        <begin position="88"/>
        <end position="170"/>
    </location>
</feature>
<dbReference type="SMART" id="SM00228">
    <property type="entry name" value="PDZ"/>
    <property type="match status" value="1"/>
</dbReference>
<dbReference type="CDD" id="cd06735">
    <property type="entry name" value="PDZ5_MAGI-1_3-like"/>
    <property type="match status" value="1"/>
</dbReference>
<comment type="caution">
    <text evidence="3">The sequence shown here is derived from an EMBL/GenBank/DDBJ whole genome shotgun (WGS) entry which is preliminary data.</text>
</comment>
<dbReference type="FunFam" id="2.30.42.10:FF:000113">
    <property type="entry name" value="Membrane associated guanylate kinase, WW and PDZ domain containing 2"/>
    <property type="match status" value="1"/>
</dbReference>
<dbReference type="GO" id="GO:0031697">
    <property type="term" value="F:beta-1 adrenergic receptor binding"/>
    <property type="evidence" value="ECO:0007669"/>
    <property type="project" value="TreeGrafter"/>
</dbReference>
<reference evidence="3" key="1">
    <citation type="submission" date="2020-03" db="EMBL/GenBank/DDBJ databases">
        <authorList>
            <person name="Weist P."/>
        </authorList>
    </citation>
    <scope>NUCLEOTIDE SEQUENCE</scope>
</reference>
<feature type="compositionally biased region" description="Low complexity" evidence="1">
    <location>
        <begin position="197"/>
        <end position="213"/>
    </location>
</feature>
<dbReference type="GO" id="GO:0005737">
    <property type="term" value="C:cytoplasm"/>
    <property type="evidence" value="ECO:0007669"/>
    <property type="project" value="TreeGrafter"/>
</dbReference>
<dbReference type="InterPro" id="IPR036034">
    <property type="entry name" value="PDZ_sf"/>
</dbReference>
<feature type="compositionally biased region" description="Low complexity" evidence="1">
    <location>
        <begin position="406"/>
        <end position="417"/>
    </location>
</feature>
<feature type="compositionally biased region" description="Basic and acidic residues" evidence="1">
    <location>
        <begin position="308"/>
        <end position="321"/>
    </location>
</feature>
<sequence length="417" mass="46029">MEKAGYRSEVKARQDVKPDIRQPPFTDYRQPPVDYRHPPVADYRQPPTLDYRHPPLLDYRQLAADTRQYMPDYRMPPVQLTQDFDFFTVELDKSVKGFGFSIRGGREYKMDLFVLRLAEDGPAIRNARMRVGDQIIEINGESTRDMTHARAIELIKSGGRRVRLLLKRGTGQVPEYDNAAPWDARPSASPSLSEVAPPIDSLSMSSPSSHLAPAPDPPHLLPLDVPRDAGARDGRTERSKSPQKAELLNPDPIGQGRRAASTGGSGRAKKEGGRSSRKGHRVQPTTEGEGGKEGQSGELKASRSTRGRSKERQTGETRESTHSPSCSKLPHTNGNSREDVERYGVGWQQQVESEQCKPRPRDRSLGESRPSLPIKTTSSSSSGVAGRKVTVSPGPWKIPGSDKLPSTLRTGTSTLSR</sequence>
<evidence type="ECO:0000313" key="4">
    <source>
        <dbReference type="Proteomes" id="UP001153269"/>
    </source>
</evidence>
<dbReference type="GO" id="GO:0030425">
    <property type="term" value="C:dendrite"/>
    <property type="evidence" value="ECO:0007669"/>
    <property type="project" value="TreeGrafter"/>
</dbReference>
<dbReference type="GO" id="GO:0005886">
    <property type="term" value="C:plasma membrane"/>
    <property type="evidence" value="ECO:0007669"/>
    <property type="project" value="GOC"/>
</dbReference>
<dbReference type="GO" id="GO:0005911">
    <property type="term" value="C:cell-cell junction"/>
    <property type="evidence" value="ECO:0007669"/>
    <property type="project" value="TreeGrafter"/>
</dbReference>
<dbReference type="InterPro" id="IPR001478">
    <property type="entry name" value="PDZ"/>
</dbReference>